<dbReference type="EMBL" id="BOOY01000044">
    <property type="protein sequence ID" value="GIJ06695.1"/>
    <property type="molecule type" value="Genomic_DNA"/>
</dbReference>
<keyword evidence="4" id="KW-0175">Coiled coil</keyword>
<evidence type="ECO:0000256" key="4">
    <source>
        <dbReference type="SAM" id="Coils"/>
    </source>
</evidence>
<dbReference type="RefSeq" id="WP_203941860.1">
    <property type="nucleotide sequence ID" value="NZ_BAAAGJ010000021.1"/>
</dbReference>
<gene>
    <name evidence="6" type="ORF">Sya03_60470</name>
</gene>
<dbReference type="Gene3D" id="1.10.287.3240">
    <property type="match status" value="1"/>
</dbReference>
<name>A0A8J3YEY4_9ACTN</name>
<proteinExistence type="inferred from homology"/>
<keyword evidence="3" id="KW-0406">Ion transport</keyword>
<evidence type="ECO:0000256" key="5">
    <source>
        <dbReference type="SAM" id="MobiDB-lite"/>
    </source>
</evidence>
<evidence type="ECO:0000313" key="6">
    <source>
        <dbReference type="EMBL" id="GIJ06695.1"/>
    </source>
</evidence>
<evidence type="ECO:0000256" key="1">
    <source>
        <dbReference type="ARBA" id="ARBA00005850"/>
    </source>
</evidence>
<sequence>MTAPVPGAPPGRAGVLWLRRRLAAADAGAGLLTRKLVMLTAEARRRDAEAHAAEDRWRALAAEAGRRLERAGMIDGDAAVTAAGGPATVDVRWATLLGVRYPATATCAAPARPPGAAPAGGSAALQAEAAVRAALPAAARCAAAARAAAEIDREVTLTRQRLRALQRRWIPRLAAALRSVQAQIEEAEAADAVRRRWAAGARRSGGSGPPALSAARRPAQREG</sequence>
<dbReference type="Proteomes" id="UP000652013">
    <property type="component" value="Unassembled WGS sequence"/>
</dbReference>
<dbReference type="InterPro" id="IPR002699">
    <property type="entry name" value="V_ATPase_D"/>
</dbReference>
<comment type="similarity">
    <text evidence="1">Belongs to the V-ATPase D subunit family.</text>
</comment>
<comment type="caution">
    <text evidence="6">The sequence shown here is derived from an EMBL/GenBank/DDBJ whole genome shotgun (WGS) entry which is preliminary data.</text>
</comment>
<keyword evidence="2" id="KW-0813">Transport</keyword>
<evidence type="ECO:0000256" key="3">
    <source>
        <dbReference type="ARBA" id="ARBA00023065"/>
    </source>
</evidence>
<dbReference type="AlphaFoldDB" id="A0A8J3YEY4"/>
<evidence type="ECO:0000313" key="7">
    <source>
        <dbReference type="Proteomes" id="UP000652013"/>
    </source>
</evidence>
<reference evidence="6" key="1">
    <citation type="submission" date="2021-01" db="EMBL/GenBank/DDBJ databases">
        <title>Whole genome shotgun sequence of Spirilliplanes yamanashiensis NBRC 15828.</title>
        <authorList>
            <person name="Komaki H."/>
            <person name="Tamura T."/>
        </authorList>
    </citation>
    <scope>NUCLEOTIDE SEQUENCE</scope>
    <source>
        <strain evidence="6">NBRC 15828</strain>
    </source>
</reference>
<protein>
    <recommendedName>
        <fullName evidence="8">V-type ATPase, D subunit</fullName>
    </recommendedName>
</protein>
<accession>A0A8J3YEY4</accession>
<dbReference type="Pfam" id="PF01813">
    <property type="entry name" value="ATP-synt_D"/>
    <property type="match status" value="1"/>
</dbReference>
<feature type="region of interest" description="Disordered" evidence="5">
    <location>
        <begin position="197"/>
        <end position="223"/>
    </location>
</feature>
<feature type="coiled-coil region" evidence="4">
    <location>
        <begin position="148"/>
        <end position="190"/>
    </location>
</feature>
<evidence type="ECO:0000256" key="2">
    <source>
        <dbReference type="ARBA" id="ARBA00022448"/>
    </source>
</evidence>
<dbReference type="GO" id="GO:0046961">
    <property type="term" value="F:proton-transporting ATPase activity, rotational mechanism"/>
    <property type="evidence" value="ECO:0007669"/>
    <property type="project" value="InterPro"/>
</dbReference>
<organism evidence="6 7">
    <name type="scientific">Spirilliplanes yamanashiensis</name>
    <dbReference type="NCBI Taxonomy" id="42233"/>
    <lineage>
        <taxon>Bacteria</taxon>
        <taxon>Bacillati</taxon>
        <taxon>Actinomycetota</taxon>
        <taxon>Actinomycetes</taxon>
        <taxon>Micromonosporales</taxon>
        <taxon>Micromonosporaceae</taxon>
        <taxon>Spirilliplanes</taxon>
    </lineage>
</organism>
<evidence type="ECO:0008006" key="8">
    <source>
        <dbReference type="Google" id="ProtNLM"/>
    </source>
</evidence>
<keyword evidence="7" id="KW-1185">Reference proteome</keyword>